<evidence type="ECO:0000313" key="2">
    <source>
        <dbReference type="EMBL" id="MBC8431679.1"/>
    </source>
</evidence>
<evidence type="ECO:0000313" key="3">
    <source>
        <dbReference type="Proteomes" id="UP000605201"/>
    </source>
</evidence>
<dbReference type="GO" id="GO:0008410">
    <property type="term" value="F:CoA-transferase activity"/>
    <property type="evidence" value="ECO:0007669"/>
    <property type="project" value="TreeGrafter"/>
</dbReference>
<accession>A0A8J6NXG1</accession>
<dbReference type="PANTHER" id="PTHR48207">
    <property type="entry name" value="SUCCINATE--HYDROXYMETHYLGLUTARATE COA-TRANSFERASE"/>
    <property type="match status" value="1"/>
</dbReference>
<name>A0A8J6NXG1_9BACT</name>
<evidence type="ECO:0000256" key="1">
    <source>
        <dbReference type="ARBA" id="ARBA00022679"/>
    </source>
</evidence>
<protein>
    <submittedName>
        <fullName evidence="2">CoA transferase</fullName>
    </submittedName>
</protein>
<dbReference type="Gene3D" id="3.30.1540.10">
    <property type="entry name" value="formyl-coa transferase, domain 3"/>
    <property type="match status" value="1"/>
</dbReference>
<organism evidence="2 3">
    <name type="scientific">Candidatus Desulfatibia vada</name>
    <dbReference type="NCBI Taxonomy" id="2841696"/>
    <lineage>
        <taxon>Bacteria</taxon>
        <taxon>Pseudomonadati</taxon>
        <taxon>Thermodesulfobacteriota</taxon>
        <taxon>Desulfobacteria</taxon>
        <taxon>Desulfobacterales</taxon>
        <taxon>Desulfobacterales incertae sedis</taxon>
        <taxon>Candidatus Desulfatibia</taxon>
    </lineage>
</organism>
<dbReference type="PANTHER" id="PTHR48207:SF3">
    <property type="entry name" value="SUCCINATE--HYDROXYMETHYLGLUTARATE COA-TRANSFERASE"/>
    <property type="match status" value="1"/>
</dbReference>
<dbReference type="InterPro" id="IPR044855">
    <property type="entry name" value="CoA-Trfase_III_dom3_sf"/>
</dbReference>
<sequence length="494" mass="56455">MAEKKDIEINSRLDTIGLMDMDVRPYPVTPPPSYEEVKPVYEKRKALEFCEWSEKHLKFEKRYAKDESLSHLRVLDIGLWRLGHKFATSLFGEAGAECVSIEPPGGDPLRQLTPFGREEYMLENKETGEKCGMEFVAETVNTHCVTLDVETAEGQEIFTKMAANVDILIDGMPPGYMDNLGIGYRQLKEANPKMIYIWVGVNGQWGPWKDKQSKFGQWELAPFGSCANAWVHNTGLAQDLLPRGKGGDPTRSGIWLEDYVAGGQAFLNACAALYWRDELGNSGQMIECTGSETLMDMTDFDITWYGFNASIKGRSGGWDPNLNQYAWNPCKDGYMMIGGQTDKLWYNIGFCLERDYHQFGRLIHEDPFLKEVGARNALHALIKVYSVTTRWLRDQCRVEAEEKLLEYQLAAGPVMFIDEVAEFPHFKYRPWQYVQETDYGPLLIASSPSSYQMYAPFRCKWMGRDLGSDNYEIYLKWCGIDQNKVNDFKQKGVI</sequence>
<dbReference type="Pfam" id="PF02515">
    <property type="entry name" value="CoA_transf_3"/>
    <property type="match status" value="1"/>
</dbReference>
<comment type="caution">
    <text evidence="2">The sequence shown here is derived from an EMBL/GenBank/DDBJ whole genome shotgun (WGS) entry which is preliminary data.</text>
</comment>
<keyword evidence="1 2" id="KW-0808">Transferase</keyword>
<dbReference type="InterPro" id="IPR003673">
    <property type="entry name" value="CoA-Trfase_fam_III"/>
</dbReference>
<reference evidence="2 3" key="1">
    <citation type="submission" date="2020-08" db="EMBL/GenBank/DDBJ databases">
        <title>Bridging the membrane lipid divide: bacteria of the FCB group superphylum have the potential to synthesize archaeal ether lipids.</title>
        <authorList>
            <person name="Villanueva L."/>
            <person name="Von Meijenfeldt F.A.B."/>
            <person name="Westbye A.B."/>
            <person name="Yadav S."/>
            <person name="Hopmans E.C."/>
            <person name="Dutilh B.E."/>
            <person name="Sinninghe Damste J.S."/>
        </authorList>
    </citation>
    <scope>NUCLEOTIDE SEQUENCE [LARGE SCALE GENOMIC DNA]</scope>
    <source>
        <strain evidence="2">NIOZ-UU17</strain>
    </source>
</reference>
<dbReference type="EMBL" id="JACNIG010000163">
    <property type="protein sequence ID" value="MBC8431679.1"/>
    <property type="molecule type" value="Genomic_DNA"/>
</dbReference>
<dbReference type="Gene3D" id="3.40.50.10540">
    <property type="entry name" value="Crotonobetainyl-coa:carnitine coa-transferase, domain 1"/>
    <property type="match status" value="1"/>
</dbReference>
<dbReference type="Proteomes" id="UP000605201">
    <property type="component" value="Unassembled WGS sequence"/>
</dbReference>
<dbReference type="InterPro" id="IPR050483">
    <property type="entry name" value="CoA-transferase_III_domain"/>
</dbReference>
<proteinExistence type="predicted"/>
<dbReference type="AlphaFoldDB" id="A0A8J6NXG1"/>
<gene>
    <name evidence="2" type="ORF">H8D96_07135</name>
</gene>
<dbReference type="SUPFAM" id="SSF89796">
    <property type="entry name" value="CoA-transferase family III (CaiB/BaiF)"/>
    <property type="match status" value="1"/>
</dbReference>
<dbReference type="InterPro" id="IPR023606">
    <property type="entry name" value="CoA-Trfase_III_dom_1_sf"/>
</dbReference>